<comment type="similarity">
    <text evidence="1">Belongs to the protein kinase superfamily. ADCK protein kinase family.</text>
</comment>
<dbReference type="SUPFAM" id="SSF56112">
    <property type="entry name" value="Protein kinase-like (PK-like)"/>
    <property type="match status" value="1"/>
</dbReference>
<evidence type="ECO:0000256" key="1">
    <source>
        <dbReference type="ARBA" id="ARBA00009670"/>
    </source>
</evidence>
<evidence type="ECO:0000256" key="2">
    <source>
        <dbReference type="ARBA" id="ARBA00022679"/>
    </source>
</evidence>
<keyword evidence="2" id="KW-0808">Transferase</keyword>
<dbReference type="RefSeq" id="WP_328961774.1">
    <property type="nucleotide sequence ID" value="NZ_CP108090.1"/>
</dbReference>
<dbReference type="Proteomes" id="UP001432039">
    <property type="component" value="Chromosome"/>
</dbReference>
<dbReference type="InterPro" id="IPR011009">
    <property type="entry name" value="Kinase-like_dom_sf"/>
</dbReference>
<dbReference type="PANTHER" id="PTHR43851">
    <property type="match status" value="1"/>
</dbReference>
<name>A0ABZ1TCS0_STRVG</name>
<feature type="domain" description="ABC1 atypical kinase-like" evidence="5">
    <location>
        <begin position="93"/>
        <end position="333"/>
    </location>
</feature>
<evidence type="ECO:0000256" key="3">
    <source>
        <dbReference type="ARBA" id="ARBA00022741"/>
    </source>
</evidence>
<dbReference type="InterPro" id="IPR051409">
    <property type="entry name" value="Atypical_kinase_ADCK"/>
</dbReference>
<proteinExistence type="inferred from homology"/>
<reference evidence="6" key="1">
    <citation type="submission" date="2022-10" db="EMBL/GenBank/DDBJ databases">
        <title>The complete genomes of actinobacterial strains from the NBC collection.</title>
        <authorList>
            <person name="Joergensen T.S."/>
            <person name="Alvarez Arevalo M."/>
            <person name="Sterndorff E.B."/>
            <person name="Faurdal D."/>
            <person name="Vuksanovic O."/>
            <person name="Mourched A.-S."/>
            <person name="Charusanti P."/>
            <person name="Shaw S."/>
            <person name="Blin K."/>
            <person name="Weber T."/>
        </authorList>
    </citation>
    <scope>NUCLEOTIDE SEQUENCE</scope>
    <source>
        <strain evidence="6">NBC_00248</strain>
    </source>
</reference>
<evidence type="ECO:0000259" key="5">
    <source>
        <dbReference type="Pfam" id="PF03109"/>
    </source>
</evidence>
<organism evidence="6 7">
    <name type="scientific">Streptomyces virginiae</name>
    <name type="common">Streptomyces cinnamonensis</name>
    <dbReference type="NCBI Taxonomy" id="1961"/>
    <lineage>
        <taxon>Bacteria</taxon>
        <taxon>Bacillati</taxon>
        <taxon>Actinomycetota</taxon>
        <taxon>Actinomycetes</taxon>
        <taxon>Kitasatosporales</taxon>
        <taxon>Streptomycetaceae</taxon>
        <taxon>Streptomyces</taxon>
    </lineage>
</organism>
<keyword evidence="3" id="KW-0547">Nucleotide-binding</keyword>
<evidence type="ECO:0000256" key="4">
    <source>
        <dbReference type="ARBA" id="ARBA00022840"/>
    </source>
</evidence>
<dbReference type="Pfam" id="PF03109">
    <property type="entry name" value="ABC1"/>
    <property type="match status" value="1"/>
</dbReference>
<dbReference type="EMBL" id="CP108090">
    <property type="protein sequence ID" value="WUQ12531.1"/>
    <property type="molecule type" value="Genomic_DNA"/>
</dbReference>
<keyword evidence="7" id="KW-1185">Reference proteome</keyword>
<dbReference type="PANTHER" id="PTHR43851:SF3">
    <property type="entry name" value="COENZYME Q8"/>
    <property type="match status" value="1"/>
</dbReference>
<evidence type="ECO:0000313" key="6">
    <source>
        <dbReference type="EMBL" id="WUQ12531.1"/>
    </source>
</evidence>
<gene>
    <name evidence="6" type="ORF">OG517_14405</name>
</gene>
<dbReference type="InterPro" id="IPR034646">
    <property type="entry name" value="ADCK3_dom"/>
</dbReference>
<protein>
    <submittedName>
        <fullName evidence="6">AarF/ABC1/UbiB kinase family protein</fullName>
    </submittedName>
</protein>
<dbReference type="InterPro" id="IPR004147">
    <property type="entry name" value="ABC1_dom"/>
</dbReference>
<keyword evidence="6" id="KW-0418">Kinase</keyword>
<dbReference type="GO" id="GO:0016301">
    <property type="term" value="F:kinase activity"/>
    <property type="evidence" value="ECO:0007669"/>
    <property type="project" value="UniProtKB-KW"/>
</dbReference>
<accession>A0ABZ1TCS0</accession>
<evidence type="ECO:0000313" key="7">
    <source>
        <dbReference type="Proteomes" id="UP001432039"/>
    </source>
</evidence>
<sequence>MSDLPRKAVTRTVKLAALPLGIAGRATWGLGKRIGGKSAEIVARELQQRTAEQLFRTLGELKGGAMKFGQALSVFESALPEEVAGPYRAALTKLQEAAPPLPAATVHQVLTDRLGADWRDLFEEFEDKPAAAASIGQVHRAVWHDGRQVAVKVQYPGAGEALLSDLKQLGRFAGLLGPLIPGMEIKPLIKELRDRVAEELDYELEAEAQRTHADAFVDDPDVVVPDVVHQGDQVLVTEWMEGTPLSEVIADGTQEERDRAGQLLAGFLFSGPARTGLLHADPHPGNFRLIPGADGRTRLGVLDFGTVDRLPGGWPKPIGRSLRMTLDGDAEGVYGHLCAEGFVKESVELEPDAVLDYLKPIIEPAEAEEFTFTRTWLRGQAARIADPRSPAHQLGRQINLPPSYLLIHRVTLSTIGVLCQLGATVRLRDELDTWLPGFASGE</sequence>
<keyword evidence="4" id="KW-0067">ATP-binding</keyword>
<dbReference type="CDD" id="cd13970">
    <property type="entry name" value="ABC1_ADCK3"/>
    <property type="match status" value="1"/>
</dbReference>